<dbReference type="CDD" id="cd02440">
    <property type="entry name" value="AdoMet_MTases"/>
    <property type="match status" value="1"/>
</dbReference>
<dbReference type="AlphaFoldDB" id="A0A9P9J4F9"/>
<gene>
    <name evidence="2" type="ORF">EDB81DRAFT_654966</name>
</gene>
<name>A0A9P9J4F9_9HYPO</name>
<protein>
    <submittedName>
        <fullName evidence="2">UMTA protein</fullName>
    </submittedName>
</protein>
<proteinExistence type="inferred from homology"/>
<evidence type="ECO:0000313" key="2">
    <source>
        <dbReference type="EMBL" id="KAH7140854.1"/>
    </source>
</evidence>
<dbReference type="Pfam" id="PF13489">
    <property type="entry name" value="Methyltransf_23"/>
    <property type="match status" value="1"/>
</dbReference>
<sequence>MIHDRIFQLSPPTQYWAPIDEDQKECYDVAHHFLKMVKNNRLFEAPLGDNPSRILDLGTGTGIWAIDMADEYPLAEVIGTDICLIQPAWVPPNCTFYIEDAESEWKDPNASLDFVHIRALYGGVSDWPQLYREAHEVLVPGGWIEHLEFDITPHSEVSEIMDDEDHIFNQWSKALLDAMDRTGKTGRIGMGGNIRKYLEGTGFVDIVEKTYRIPCGRWGKDEKQKEIGDYCQLFMDMGLEGFALRLLKETTGWEYAEITKIVDRMRSALSDKRTQAYFLVTNVYAKRPELPKGQMTTCLCYCHAGTAGENGSGRRRRRAAKGVHEDAAGGLADVKHCNEVSIEGLQPSM</sequence>
<accession>A0A9P9J4F9</accession>
<dbReference type="PANTHER" id="PTHR43591:SF10">
    <property type="entry name" value="ABC TRANSMEMBRANE TYPE-1 DOMAIN-CONTAINING PROTEIN-RELATED"/>
    <property type="match status" value="1"/>
</dbReference>
<dbReference type="EMBL" id="JAGMUV010000011">
    <property type="protein sequence ID" value="KAH7140854.1"/>
    <property type="molecule type" value="Genomic_DNA"/>
</dbReference>
<evidence type="ECO:0000313" key="3">
    <source>
        <dbReference type="Proteomes" id="UP000738349"/>
    </source>
</evidence>
<comment type="caution">
    <text evidence="2">The sequence shown here is derived from an EMBL/GenBank/DDBJ whole genome shotgun (WGS) entry which is preliminary data.</text>
</comment>
<evidence type="ECO:0000256" key="1">
    <source>
        <dbReference type="ARBA" id="ARBA00038158"/>
    </source>
</evidence>
<comment type="similarity">
    <text evidence="1">Belongs to the methyltransferase superfamily. LaeA methyltransferase family.</text>
</comment>
<reference evidence="2" key="1">
    <citation type="journal article" date="2021" name="Nat. Commun.">
        <title>Genetic determinants of endophytism in the Arabidopsis root mycobiome.</title>
        <authorList>
            <person name="Mesny F."/>
            <person name="Miyauchi S."/>
            <person name="Thiergart T."/>
            <person name="Pickel B."/>
            <person name="Atanasova L."/>
            <person name="Karlsson M."/>
            <person name="Huettel B."/>
            <person name="Barry K.W."/>
            <person name="Haridas S."/>
            <person name="Chen C."/>
            <person name="Bauer D."/>
            <person name="Andreopoulos W."/>
            <person name="Pangilinan J."/>
            <person name="LaButti K."/>
            <person name="Riley R."/>
            <person name="Lipzen A."/>
            <person name="Clum A."/>
            <person name="Drula E."/>
            <person name="Henrissat B."/>
            <person name="Kohler A."/>
            <person name="Grigoriev I.V."/>
            <person name="Martin F.M."/>
            <person name="Hacquard S."/>
        </authorList>
    </citation>
    <scope>NUCLEOTIDE SEQUENCE</scope>
    <source>
        <strain evidence="2">MPI-CAGE-AT-0147</strain>
    </source>
</reference>
<dbReference type="SUPFAM" id="SSF53335">
    <property type="entry name" value="S-adenosyl-L-methionine-dependent methyltransferases"/>
    <property type="match status" value="1"/>
</dbReference>
<dbReference type="OrthoDB" id="2013972at2759"/>
<dbReference type="Proteomes" id="UP000738349">
    <property type="component" value="Unassembled WGS sequence"/>
</dbReference>
<dbReference type="InterPro" id="IPR029063">
    <property type="entry name" value="SAM-dependent_MTases_sf"/>
</dbReference>
<dbReference type="Gene3D" id="3.40.50.150">
    <property type="entry name" value="Vaccinia Virus protein VP39"/>
    <property type="match status" value="1"/>
</dbReference>
<keyword evidence="3" id="KW-1185">Reference proteome</keyword>
<dbReference type="PANTHER" id="PTHR43591">
    <property type="entry name" value="METHYLTRANSFERASE"/>
    <property type="match status" value="1"/>
</dbReference>
<organism evidence="2 3">
    <name type="scientific">Dactylonectria macrodidyma</name>
    <dbReference type="NCBI Taxonomy" id="307937"/>
    <lineage>
        <taxon>Eukaryota</taxon>
        <taxon>Fungi</taxon>
        <taxon>Dikarya</taxon>
        <taxon>Ascomycota</taxon>
        <taxon>Pezizomycotina</taxon>
        <taxon>Sordariomycetes</taxon>
        <taxon>Hypocreomycetidae</taxon>
        <taxon>Hypocreales</taxon>
        <taxon>Nectriaceae</taxon>
        <taxon>Dactylonectria</taxon>
    </lineage>
</organism>
<dbReference type="GO" id="GO:0008168">
    <property type="term" value="F:methyltransferase activity"/>
    <property type="evidence" value="ECO:0007669"/>
    <property type="project" value="TreeGrafter"/>
</dbReference>